<comment type="caution">
    <text evidence="11">The sequence shown here is derived from an EMBL/GenBank/DDBJ whole genome shotgun (WGS) entry which is preliminary data.</text>
</comment>
<proteinExistence type="predicted"/>
<reference evidence="11 12" key="1">
    <citation type="journal article" date="2015" name="Genome Biol. Evol.">
        <title>The genome of winter moth (Operophtera brumata) provides a genomic perspective on sexual dimorphism and phenology.</title>
        <authorList>
            <person name="Derks M.F."/>
            <person name="Smit S."/>
            <person name="Salis L."/>
            <person name="Schijlen E."/>
            <person name="Bossers A."/>
            <person name="Mateman C."/>
            <person name="Pijl A.S."/>
            <person name="de Ridder D."/>
            <person name="Groenen M.A."/>
            <person name="Visser M.E."/>
            <person name="Megens H.J."/>
        </authorList>
    </citation>
    <scope>NUCLEOTIDE SEQUENCE [LARGE SCALE GENOMIC DNA]</scope>
    <source>
        <strain evidence="11">WM2013NL</strain>
        <tissue evidence="11">Head and thorax</tissue>
    </source>
</reference>
<organism evidence="11 12">
    <name type="scientific">Operophtera brumata</name>
    <name type="common">Winter moth</name>
    <name type="synonym">Phalaena brumata</name>
    <dbReference type="NCBI Taxonomy" id="104452"/>
    <lineage>
        <taxon>Eukaryota</taxon>
        <taxon>Metazoa</taxon>
        <taxon>Ecdysozoa</taxon>
        <taxon>Arthropoda</taxon>
        <taxon>Hexapoda</taxon>
        <taxon>Insecta</taxon>
        <taxon>Pterygota</taxon>
        <taxon>Neoptera</taxon>
        <taxon>Endopterygota</taxon>
        <taxon>Lepidoptera</taxon>
        <taxon>Glossata</taxon>
        <taxon>Ditrysia</taxon>
        <taxon>Geometroidea</taxon>
        <taxon>Geometridae</taxon>
        <taxon>Larentiinae</taxon>
        <taxon>Operophtera</taxon>
    </lineage>
</organism>
<dbReference type="InterPro" id="IPR036236">
    <property type="entry name" value="Znf_C2H2_sf"/>
</dbReference>
<feature type="domain" description="C2H2-type" evidence="9">
    <location>
        <begin position="275"/>
        <end position="302"/>
    </location>
</feature>
<keyword evidence="2" id="KW-0479">Metal-binding</keyword>
<dbReference type="Pfam" id="PF07776">
    <property type="entry name" value="zf-AD"/>
    <property type="match status" value="1"/>
</dbReference>
<dbReference type="STRING" id="104452.A0A0L7L5R5"/>
<evidence type="ECO:0000313" key="11">
    <source>
        <dbReference type="EMBL" id="KOB70797.1"/>
    </source>
</evidence>
<feature type="domain" description="C2H2-type" evidence="9">
    <location>
        <begin position="172"/>
        <end position="194"/>
    </location>
</feature>
<gene>
    <name evidence="11" type="ORF">OBRU01_14773</name>
</gene>
<evidence type="ECO:0000259" key="10">
    <source>
        <dbReference type="PROSITE" id="PS51915"/>
    </source>
</evidence>
<dbReference type="SUPFAM" id="SSF57716">
    <property type="entry name" value="Glucocorticoid receptor-like (DNA-binding domain)"/>
    <property type="match status" value="1"/>
</dbReference>
<dbReference type="PROSITE" id="PS51915">
    <property type="entry name" value="ZAD"/>
    <property type="match status" value="1"/>
</dbReference>
<dbReference type="Gene3D" id="3.30.160.60">
    <property type="entry name" value="Classic Zinc Finger"/>
    <property type="match status" value="4"/>
</dbReference>
<dbReference type="FunFam" id="3.30.160.60:FF:000446">
    <property type="entry name" value="Zinc finger protein"/>
    <property type="match status" value="1"/>
</dbReference>
<evidence type="ECO:0000256" key="1">
    <source>
        <dbReference type="ARBA" id="ARBA00004123"/>
    </source>
</evidence>
<dbReference type="PROSITE" id="PS00028">
    <property type="entry name" value="ZINC_FINGER_C2H2_1"/>
    <property type="match status" value="5"/>
</dbReference>
<dbReference type="FunFam" id="3.30.160.60:FF:002343">
    <property type="entry name" value="Zinc finger protein 33A"/>
    <property type="match status" value="1"/>
</dbReference>
<feature type="domain" description="C2H2-type" evidence="9">
    <location>
        <begin position="121"/>
        <end position="148"/>
    </location>
</feature>
<evidence type="ECO:0000256" key="5">
    <source>
        <dbReference type="ARBA" id="ARBA00022833"/>
    </source>
</evidence>
<evidence type="ECO:0000313" key="12">
    <source>
        <dbReference type="Proteomes" id="UP000037510"/>
    </source>
</evidence>
<dbReference type="GO" id="GO:0000981">
    <property type="term" value="F:DNA-binding transcription factor activity, RNA polymerase II-specific"/>
    <property type="evidence" value="ECO:0007669"/>
    <property type="project" value="TreeGrafter"/>
</dbReference>
<sequence length="311" mass="36173">MKSNVNLVYLYDPVNLDENSNIQLVQLLLECAAIEVKIDDGLPQKLCEECIKVLQLTFTFRSQAARAEEQYRILIQEKVKQEIKAETEHDYDDYSFENILKYDSDEKEHKEIDEEIDKKVYTCPKCDKIYTKERKYLKHLELHQSQYSCAYCCKQFLRESALQKHLWKHNVNRCQICGDMFADEALLMQHIATHNVPTIKNEDEQKSTYPCNECEKTFSSTRSLSVHKKKHQKEEPLSYTCDVCRKEFVSKALVKRHLKLHMTSHMVTHSGAHPHACGTCGASFTKPTSLKKHAMIHTGQRPYGCDTCLMT</sequence>
<dbReference type="GO" id="GO:0008270">
    <property type="term" value="F:zinc ion binding"/>
    <property type="evidence" value="ECO:0007669"/>
    <property type="project" value="UniProtKB-KW"/>
</dbReference>
<dbReference type="SUPFAM" id="SSF57667">
    <property type="entry name" value="beta-beta-alpha zinc fingers"/>
    <property type="match status" value="4"/>
</dbReference>
<keyword evidence="5" id="KW-0862">Zinc</keyword>
<dbReference type="Pfam" id="PF00096">
    <property type="entry name" value="zf-C2H2"/>
    <property type="match status" value="4"/>
</dbReference>
<comment type="subcellular location">
    <subcellularLocation>
        <location evidence="1">Nucleus</location>
    </subcellularLocation>
</comment>
<protein>
    <submittedName>
        <fullName evidence="11">Putative KRAB box and zinc finger C2H2 type domain containing protein</fullName>
    </submittedName>
</protein>
<comment type="caution">
    <text evidence="8">Lacks conserved residue(s) required for the propagation of feature annotation.</text>
</comment>
<evidence type="ECO:0000256" key="2">
    <source>
        <dbReference type="ARBA" id="ARBA00022723"/>
    </source>
</evidence>
<feature type="domain" description="C2H2-type" evidence="9">
    <location>
        <begin position="239"/>
        <end position="274"/>
    </location>
</feature>
<dbReference type="AlphaFoldDB" id="A0A0L7L5R5"/>
<dbReference type="PANTHER" id="PTHR24394:SF29">
    <property type="entry name" value="MYONEURIN"/>
    <property type="match status" value="1"/>
</dbReference>
<dbReference type="GO" id="GO:0005634">
    <property type="term" value="C:nucleus"/>
    <property type="evidence" value="ECO:0007669"/>
    <property type="project" value="UniProtKB-SubCell"/>
</dbReference>
<dbReference type="InterPro" id="IPR012934">
    <property type="entry name" value="Znf_AD"/>
</dbReference>
<keyword evidence="6" id="KW-0539">Nucleus</keyword>
<dbReference type="PROSITE" id="PS50157">
    <property type="entry name" value="ZINC_FINGER_C2H2_2"/>
    <property type="match status" value="6"/>
</dbReference>
<dbReference type="InterPro" id="IPR013087">
    <property type="entry name" value="Znf_C2H2_type"/>
</dbReference>
<evidence type="ECO:0000256" key="6">
    <source>
        <dbReference type="ARBA" id="ARBA00023242"/>
    </source>
</evidence>
<keyword evidence="4 7" id="KW-0863">Zinc-finger</keyword>
<keyword evidence="12" id="KW-1185">Reference proteome</keyword>
<evidence type="ECO:0000259" key="9">
    <source>
        <dbReference type="PROSITE" id="PS50157"/>
    </source>
</evidence>
<dbReference type="PANTHER" id="PTHR24394">
    <property type="entry name" value="ZINC FINGER PROTEIN"/>
    <property type="match status" value="1"/>
</dbReference>
<feature type="domain" description="ZAD" evidence="10">
    <location>
        <begin position="1"/>
        <end position="74"/>
    </location>
</feature>
<keyword evidence="3" id="KW-0677">Repeat</keyword>
<accession>A0A0L7L5R5</accession>
<evidence type="ECO:0000256" key="7">
    <source>
        <dbReference type="PROSITE-ProRule" id="PRU00042"/>
    </source>
</evidence>
<name>A0A0L7L5R5_OPEBR</name>
<feature type="domain" description="C2H2-type" evidence="9">
    <location>
        <begin position="209"/>
        <end position="236"/>
    </location>
</feature>
<feature type="domain" description="C2H2-type" evidence="9">
    <location>
        <begin position="147"/>
        <end position="174"/>
    </location>
</feature>
<evidence type="ECO:0000256" key="8">
    <source>
        <dbReference type="PROSITE-ProRule" id="PRU01263"/>
    </source>
</evidence>
<dbReference type="SMART" id="SM00355">
    <property type="entry name" value="ZnF_C2H2"/>
    <property type="match status" value="6"/>
</dbReference>
<dbReference type="EMBL" id="JTDY01002746">
    <property type="protein sequence ID" value="KOB70797.1"/>
    <property type="molecule type" value="Genomic_DNA"/>
</dbReference>
<evidence type="ECO:0000256" key="4">
    <source>
        <dbReference type="ARBA" id="ARBA00022771"/>
    </source>
</evidence>
<dbReference type="Proteomes" id="UP000037510">
    <property type="component" value="Unassembled WGS sequence"/>
</dbReference>
<evidence type="ECO:0000256" key="3">
    <source>
        <dbReference type="ARBA" id="ARBA00022737"/>
    </source>
</evidence>